<dbReference type="PRINTS" id="PR00502">
    <property type="entry name" value="NUDIXFAMILY"/>
</dbReference>
<dbReference type="AlphaFoldDB" id="A0A7J2U246"/>
<evidence type="ECO:0000313" key="4">
    <source>
        <dbReference type="EMBL" id="HEM66766.1"/>
    </source>
</evidence>
<dbReference type="PANTHER" id="PTHR43046">
    <property type="entry name" value="GDP-MANNOSE MANNOSYL HYDROLASE"/>
    <property type="match status" value="1"/>
</dbReference>
<comment type="caution">
    <text evidence="4">The sequence shown here is derived from an EMBL/GenBank/DDBJ whole genome shotgun (WGS) entry which is preliminary data.</text>
</comment>
<evidence type="ECO:0000259" key="3">
    <source>
        <dbReference type="PROSITE" id="PS51462"/>
    </source>
</evidence>
<evidence type="ECO:0000256" key="1">
    <source>
        <dbReference type="ARBA" id="ARBA00001946"/>
    </source>
</evidence>
<dbReference type="PROSITE" id="PS51462">
    <property type="entry name" value="NUDIX"/>
    <property type="match status" value="1"/>
</dbReference>
<dbReference type="CDD" id="cd04673">
    <property type="entry name" value="NUDIX_ADPRase"/>
    <property type="match status" value="1"/>
</dbReference>
<name>A0A7J2U246_9CREN</name>
<dbReference type="PROSITE" id="PS00893">
    <property type="entry name" value="NUDIX_BOX"/>
    <property type="match status" value="1"/>
</dbReference>
<evidence type="ECO:0000256" key="2">
    <source>
        <dbReference type="ARBA" id="ARBA00022801"/>
    </source>
</evidence>
<organism evidence="4">
    <name type="scientific">Ignisphaera aggregans</name>
    <dbReference type="NCBI Taxonomy" id="334771"/>
    <lineage>
        <taxon>Archaea</taxon>
        <taxon>Thermoproteota</taxon>
        <taxon>Thermoprotei</taxon>
        <taxon>Desulfurococcales</taxon>
        <taxon>Desulfurococcaceae</taxon>
        <taxon>Ignisphaera</taxon>
    </lineage>
</organism>
<keyword evidence="2" id="KW-0378">Hydrolase</keyword>
<dbReference type="SUPFAM" id="SSF55811">
    <property type="entry name" value="Nudix"/>
    <property type="match status" value="1"/>
</dbReference>
<protein>
    <submittedName>
        <fullName evidence="4">NUDIX domain-containing protein</fullName>
    </submittedName>
</protein>
<dbReference type="GO" id="GO:0016787">
    <property type="term" value="F:hydrolase activity"/>
    <property type="evidence" value="ECO:0007669"/>
    <property type="project" value="UniProtKB-KW"/>
</dbReference>
<dbReference type="EMBL" id="DSEU01000029">
    <property type="protein sequence ID" value="HEM66766.1"/>
    <property type="molecule type" value="Genomic_DNA"/>
</dbReference>
<dbReference type="Pfam" id="PF00293">
    <property type="entry name" value="NUDIX"/>
    <property type="match status" value="1"/>
</dbReference>
<accession>A0A7J2U246</accession>
<reference evidence="4" key="1">
    <citation type="journal article" date="2020" name="mSystems">
        <title>Genome- and Community-Level Interaction Insights into Carbon Utilization and Element Cycling Functions of Hydrothermarchaeota in Hydrothermal Sediment.</title>
        <authorList>
            <person name="Zhou Z."/>
            <person name="Liu Y."/>
            <person name="Xu W."/>
            <person name="Pan J."/>
            <person name="Luo Z.H."/>
            <person name="Li M."/>
        </authorList>
    </citation>
    <scope>NUCLEOTIDE SEQUENCE [LARGE SCALE GENOMIC DNA]</scope>
    <source>
        <strain evidence="4">SpSt-125</strain>
    </source>
</reference>
<comment type="cofactor">
    <cofactor evidence="1">
        <name>Mg(2+)</name>
        <dbReference type="ChEBI" id="CHEBI:18420"/>
    </cofactor>
</comment>
<dbReference type="InterPro" id="IPR020084">
    <property type="entry name" value="NUDIX_hydrolase_CS"/>
</dbReference>
<dbReference type="PANTHER" id="PTHR43046:SF14">
    <property type="entry name" value="MUTT_NUDIX FAMILY PROTEIN"/>
    <property type="match status" value="1"/>
</dbReference>
<sequence>MCGREYPKHAIAAVGAVLIKNGRVLLVKRGFPPAVGKWSIPGGAIEPGEGLAEAALRELEEETGLRAKPLGVVHILNNIVFDGEGNVKYHYLVLDILFDSTTIEGMLKPGGDAIGVEWMDIDEALKRDDVSRTTKKLLHKIKQSGFSYTPLDLELNEHRTFEQTLSNNRPQSVQQSQHQ</sequence>
<dbReference type="InterPro" id="IPR015797">
    <property type="entry name" value="NUDIX_hydrolase-like_dom_sf"/>
</dbReference>
<dbReference type="Gene3D" id="3.90.79.10">
    <property type="entry name" value="Nucleoside Triphosphate Pyrophosphohydrolase"/>
    <property type="match status" value="1"/>
</dbReference>
<dbReference type="InterPro" id="IPR020476">
    <property type="entry name" value="Nudix_hydrolase"/>
</dbReference>
<proteinExistence type="predicted"/>
<dbReference type="InterPro" id="IPR000086">
    <property type="entry name" value="NUDIX_hydrolase_dom"/>
</dbReference>
<gene>
    <name evidence="4" type="ORF">ENO26_04250</name>
</gene>
<feature type="domain" description="Nudix hydrolase" evidence="3">
    <location>
        <begin position="9"/>
        <end position="143"/>
    </location>
</feature>